<evidence type="ECO:0000256" key="1">
    <source>
        <dbReference type="ARBA" id="ARBA00023002"/>
    </source>
</evidence>
<dbReference type="Pfam" id="PF13510">
    <property type="entry name" value="Fer2_4"/>
    <property type="match status" value="1"/>
</dbReference>
<name>A0ABT9Q216_9HYPH</name>
<keyword evidence="3" id="KW-1185">Reference proteome</keyword>
<dbReference type="EMBL" id="JAUSRF010000026">
    <property type="protein sequence ID" value="MDP9840396.1"/>
    <property type="molecule type" value="Genomic_DNA"/>
</dbReference>
<reference evidence="2 3" key="1">
    <citation type="submission" date="2023-07" db="EMBL/GenBank/DDBJ databases">
        <title>Sorghum-associated microbial communities from plants grown in Nebraska, USA.</title>
        <authorList>
            <person name="Schachtman D."/>
        </authorList>
    </citation>
    <scope>NUCLEOTIDE SEQUENCE [LARGE SCALE GENOMIC DNA]</scope>
    <source>
        <strain evidence="2 3">DS1307</strain>
    </source>
</reference>
<evidence type="ECO:0000313" key="2">
    <source>
        <dbReference type="EMBL" id="MDP9840396.1"/>
    </source>
</evidence>
<keyword evidence="1" id="KW-0560">Oxidoreductase</keyword>
<dbReference type="Gene3D" id="3.10.20.440">
    <property type="entry name" value="2Fe-2S iron-sulphur cluster binding domain, sarcosine oxidase, alpha subunit, N-terminal domain"/>
    <property type="match status" value="1"/>
</dbReference>
<gene>
    <name evidence="2" type="ORF">J2T09_005183</name>
</gene>
<sequence>MFKKIHDPSPNSVTVHVDGMPVCAEPGENAATVLLRQAELWVRTTPVSEKRRAPYCMMGVCFDCLALVDGALVQTCLAPVRDGMTIERQLGRRSVAS</sequence>
<dbReference type="Proteomes" id="UP001241472">
    <property type="component" value="Unassembled WGS sequence"/>
</dbReference>
<proteinExistence type="predicted"/>
<dbReference type="InterPro" id="IPR036010">
    <property type="entry name" value="2Fe-2S_ferredoxin-like_sf"/>
</dbReference>
<evidence type="ECO:0000313" key="3">
    <source>
        <dbReference type="Proteomes" id="UP001241472"/>
    </source>
</evidence>
<organism evidence="2 3">
    <name type="scientific">Neorhizobium huautlense</name>
    <dbReference type="NCBI Taxonomy" id="67774"/>
    <lineage>
        <taxon>Bacteria</taxon>
        <taxon>Pseudomonadati</taxon>
        <taxon>Pseudomonadota</taxon>
        <taxon>Alphaproteobacteria</taxon>
        <taxon>Hyphomicrobiales</taxon>
        <taxon>Rhizobiaceae</taxon>
        <taxon>Rhizobium/Agrobacterium group</taxon>
        <taxon>Neorhizobium</taxon>
    </lineage>
</organism>
<comment type="caution">
    <text evidence="2">The sequence shown here is derived from an EMBL/GenBank/DDBJ whole genome shotgun (WGS) entry which is preliminary data.</text>
</comment>
<protein>
    <submittedName>
        <fullName evidence="2">Molibdopterin-dependent oxidoreductase YjgC</fullName>
    </submittedName>
</protein>
<dbReference type="RefSeq" id="WP_306839902.1">
    <property type="nucleotide sequence ID" value="NZ_JAUSRF010000026.1"/>
</dbReference>
<dbReference type="InterPro" id="IPR042204">
    <property type="entry name" value="2Fe-2S-bd_N"/>
</dbReference>
<accession>A0ABT9Q216</accession>
<dbReference type="SUPFAM" id="SSF54292">
    <property type="entry name" value="2Fe-2S ferredoxin-like"/>
    <property type="match status" value="1"/>
</dbReference>